<dbReference type="GO" id="GO:0005524">
    <property type="term" value="F:ATP binding"/>
    <property type="evidence" value="ECO:0007669"/>
    <property type="project" value="UniProtKB-KW"/>
</dbReference>
<evidence type="ECO:0000256" key="2">
    <source>
        <dbReference type="ARBA" id="ARBA00022679"/>
    </source>
</evidence>
<dbReference type="SUPFAM" id="SSF53067">
    <property type="entry name" value="Actin-like ATPase domain"/>
    <property type="match status" value="2"/>
</dbReference>
<dbReference type="AlphaFoldDB" id="A0A9D1H0Q3"/>
<feature type="domain" description="Carbohydrate kinase FGGY C-terminal" evidence="9">
    <location>
        <begin position="253"/>
        <end position="446"/>
    </location>
</feature>
<evidence type="ECO:0000313" key="10">
    <source>
        <dbReference type="EMBL" id="HIT76989.1"/>
    </source>
</evidence>
<dbReference type="Pfam" id="PF02782">
    <property type="entry name" value="FGGY_C"/>
    <property type="match status" value="1"/>
</dbReference>
<evidence type="ECO:0000256" key="5">
    <source>
        <dbReference type="ARBA" id="ARBA00022840"/>
    </source>
</evidence>
<dbReference type="InterPro" id="IPR013449">
    <property type="entry name" value="Rhamnulokinase"/>
</dbReference>
<dbReference type="PANTHER" id="PTHR10196:SF93">
    <property type="entry name" value="L-RHAMNULOKINASE"/>
    <property type="match status" value="1"/>
</dbReference>
<dbReference type="InterPro" id="IPR043129">
    <property type="entry name" value="ATPase_NBD"/>
</dbReference>
<keyword evidence="2" id="KW-0808">Transferase</keyword>
<feature type="domain" description="Carbohydrate kinase FGGY N-terminal" evidence="8">
    <location>
        <begin position="7"/>
        <end position="244"/>
    </location>
</feature>
<dbReference type="Pfam" id="PF00370">
    <property type="entry name" value="FGGY_N"/>
    <property type="match status" value="1"/>
</dbReference>
<dbReference type="GO" id="GO:0008993">
    <property type="term" value="F:rhamnulokinase activity"/>
    <property type="evidence" value="ECO:0007669"/>
    <property type="project" value="InterPro"/>
</dbReference>
<dbReference type="PANTHER" id="PTHR10196">
    <property type="entry name" value="SUGAR KINASE"/>
    <property type="match status" value="1"/>
</dbReference>
<dbReference type="GO" id="GO:0006071">
    <property type="term" value="P:glycerol metabolic process"/>
    <property type="evidence" value="ECO:0007669"/>
    <property type="project" value="TreeGrafter"/>
</dbReference>
<dbReference type="Proteomes" id="UP000886842">
    <property type="component" value="Unassembled WGS sequence"/>
</dbReference>
<dbReference type="InterPro" id="IPR018484">
    <property type="entry name" value="FGGY_N"/>
</dbReference>
<comment type="similarity">
    <text evidence="1">Belongs to the FGGY kinase family.</text>
</comment>
<evidence type="ECO:0000313" key="11">
    <source>
        <dbReference type="Proteomes" id="UP000886842"/>
    </source>
</evidence>
<evidence type="ECO:0000256" key="6">
    <source>
        <dbReference type="ARBA" id="ARBA00023157"/>
    </source>
</evidence>
<reference evidence="10" key="2">
    <citation type="journal article" date="2021" name="PeerJ">
        <title>Extensive microbial diversity within the chicken gut microbiome revealed by metagenomics and culture.</title>
        <authorList>
            <person name="Gilroy R."/>
            <person name="Ravi A."/>
            <person name="Getino M."/>
            <person name="Pursley I."/>
            <person name="Horton D.L."/>
            <person name="Alikhan N.F."/>
            <person name="Baker D."/>
            <person name="Gharbi K."/>
            <person name="Hall N."/>
            <person name="Watson M."/>
            <person name="Adriaenssens E.M."/>
            <person name="Foster-Nyarko E."/>
            <person name="Jarju S."/>
            <person name="Secka A."/>
            <person name="Antonio M."/>
            <person name="Oren A."/>
            <person name="Chaudhuri R.R."/>
            <person name="La Ragione R."/>
            <person name="Hildebrand F."/>
            <person name="Pallen M.J."/>
        </authorList>
    </citation>
    <scope>NUCLEOTIDE SEQUENCE</scope>
    <source>
        <strain evidence="10">ChiGjej1B1-24693</strain>
    </source>
</reference>
<dbReference type="EMBL" id="DVLP01000448">
    <property type="protein sequence ID" value="HIT76989.1"/>
    <property type="molecule type" value="Genomic_DNA"/>
</dbReference>
<comment type="caution">
    <text evidence="10">The sequence shown here is derived from an EMBL/GenBank/DDBJ whole genome shotgun (WGS) entry which is preliminary data.</text>
</comment>
<evidence type="ECO:0000259" key="9">
    <source>
        <dbReference type="Pfam" id="PF02782"/>
    </source>
</evidence>
<keyword evidence="6" id="KW-1015">Disulfide bond</keyword>
<sequence>MTEQVFAAVDIGASSGRVMAGIVSDTAKHGIELVEVHRFDNAPIELDGHLHWDVDRLWTQTLTGLRRLVERWPEVISIGIDTWAVDYGLLDADGALIGAPYSYRDSRTDEVIAAVHAAIPPQRLYEITGLQFLPFNTVYQLAAERRGPRWDRAACLLLLPDLLAERLTGQRVAEATNASTTGLLDATTGQWSAEVLAAIGVEESLLAPVIEPGTPIATVRPGLGLPAVPVVAVGSHDTASAVVGTPARTKNFAYVSSGTWSLVGQELAAPVLSEASRAANFTNEGGVDRTTRYLRNVGGLWLLEQCRQEWGQQWGGAATEIGELIEAAAALGPNGPTIDVDDPAFIAPGDMVARITAAVEASGRRAPADPAGITRCILDSLAQCYARTLAQAVELSGQPVEVVHIVGGGSQNALLCELTARATGLLVQAGPVEATALGNVAVQARTAGLVSGDLMDLRSLF</sequence>
<reference evidence="10" key="1">
    <citation type="submission" date="2020-10" db="EMBL/GenBank/DDBJ databases">
        <authorList>
            <person name="Gilroy R."/>
        </authorList>
    </citation>
    <scope>NUCLEOTIDE SEQUENCE</scope>
    <source>
        <strain evidence="10">ChiGjej1B1-24693</strain>
    </source>
</reference>
<dbReference type="GO" id="GO:0019301">
    <property type="term" value="P:rhamnose catabolic process"/>
    <property type="evidence" value="ECO:0007669"/>
    <property type="project" value="InterPro"/>
</dbReference>
<organism evidence="10 11">
    <name type="scientific">Candidatus Avipropionibacterium avicola</name>
    <dbReference type="NCBI Taxonomy" id="2840701"/>
    <lineage>
        <taxon>Bacteria</taxon>
        <taxon>Bacillati</taxon>
        <taxon>Actinomycetota</taxon>
        <taxon>Actinomycetes</taxon>
        <taxon>Propionibacteriales</taxon>
        <taxon>Propionibacteriaceae</taxon>
        <taxon>Propionibacteriaceae incertae sedis</taxon>
        <taxon>Candidatus Avipropionibacterium</taxon>
    </lineage>
</organism>
<dbReference type="GO" id="GO:0004370">
    <property type="term" value="F:glycerol kinase activity"/>
    <property type="evidence" value="ECO:0007669"/>
    <property type="project" value="TreeGrafter"/>
</dbReference>
<evidence type="ECO:0000256" key="1">
    <source>
        <dbReference type="ARBA" id="ARBA00009156"/>
    </source>
</evidence>
<keyword evidence="4" id="KW-0418">Kinase</keyword>
<protein>
    <submittedName>
        <fullName evidence="10">Rhamnulokinase</fullName>
    </submittedName>
</protein>
<evidence type="ECO:0000259" key="8">
    <source>
        <dbReference type="Pfam" id="PF00370"/>
    </source>
</evidence>
<dbReference type="InterPro" id="IPR018485">
    <property type="entry name" value="FGGY_C"/>
</dbReference>
<keyword evidence="5" id="KW-0067">ATP-binding</keyword>
<accession>A0A9D1H0Q3</accession>
<keyword evidence="7" id="KW-0684">Rhamnose metabolism</keyword>
<keyword evidence="3" id="KW-0547">Nucleotide-binding</keyword>
<dbReference type="CDD" id="cd07771">
    <property type="entry name" value="ASKHA_NBD_FGGY_RhaB-like"/>
    <property type="match status" value="1"/>
</dbReference>
<evidence type="ECO:0000256" key="3">
    <source>
        <dbReference type="ARBA" id="ARBA00022741"/>
    </source>
</evidence>
<dbReference type="GO" id="GO:0005829">
    <property type="term" value="C:cytosol"/>
    <property type="evidence" value="ECO:0007669"/>
    <property type="project" value="TreeGrafter"/>
</dbReference>
<evidence type="ECO:0000256" key="7">
    <source>
        <dbReference type="ARBA" id="ARBA00023308"/>
    </source>
</evidence>
<evidence type="ECO:0000256" key="4">
    <source>
        <dbReference type="ARBA" id="ARBA00022777"/>
    </source>
</evidence>
<dbReference type="Gene3D" id="3.30.420.40">
    <property type="match status" value="2"/>
</dbReference>
<name>A0A9D1H0Q3_9ACTN</name>
<proteinExistence type="inferred from homology"/>
<gene>
    <name evidence="10" type="ORF">IAA98_15535</name>
</gene>